<dbReference type="Proteomes" id="UP000281547">
    <property type="component" value="Unassembled WGS sequence"/>
</dbReference>
<organism evidence="9 10">
    <name type="scientific">Arsenicitalea aurantiaca</name>
    <dbReference type="NCBI Taxonomy" id="1783274"/>
    <lineage>
        <taxon>Bacteria</taxon>
        <taxon>Pseudomonadati</taxon>
        <taxon>Pseudomonadota</taxon>
        <taxon>Alphaproteobacteria</taxon>
        <taxon>Hyphomicrobiales</taxon>
        <taxon>Devosiaceae</taxon>
        <taxon>Arsenicitalea</taxon>
    </lineage>
</organism>
<evidence type="ECO:0000256" key="1">
    <source>
        <dbReference type="ARBA" id="ARBA00004651"/>
    </source>
</evidence>
<feature type="transmembrane region" description="Helical" evidence="8">
    <location>
        <begin position="130"/>
        <end position="155"/>
    </location>
</feature>
<feature type="transmembrane region" description="Helical" evidence="8">
    <location>
        <begin position="226"/>
        <end position="244"/>
    </location>
</feature>
<dbReference type="EMBL" id="RZNJ01000004">
    <property type="protein sequence ID" value="RUT30054.1"/>
    <property type="molecule type" value="Genomic_DNA"/>
</dbReference>
<dbReference type="RefSeq" id="WP_127188834.1">
    <property type="nucleotide sequence ID" value="NZ_RZNJ01000004.1"/>
</dbReference>
<reference evidence="9 10" key="1">
    <citation type="journal article" date="2016" name="Int. J. Syst. Evol. Microbiol.">
        <title>Arsenicitalea aurantiaca gen. nov., sp. nov., a new member of the family Hyphomicrobiaceae, isolated from high-arsenic sediment.</title>
        <authorList>
            <person name="Mu Y."/>
            <person name="Zhou L."/>
            <person name="Zeng X.C."/>
            <person name="Liu L."/>
            <person name="Pan Y."/>
            <person name="Chen X."/>
            <person name="Wang J."/>
            <person name="Li S."/>
            <person name="Li W.J."/>
            <person name="Wang Y."/>
        </authorList>
    </citation>
    <scope>NUCLEOTIDE SEQUENCE [LARGE SCALE GENOMIC DNA]</scope>
    <source>
        <strain evidence="9 10">42-50</strain>
    </source>
</reference>
<protein>
    <recommendedName>
        <fullName evidence="8">Probable membrane transporter protein</fullName>
    </recommendedName>
</protein>
<dbReference type="PANTHER" id="PTHR30269:SF32">
    <property type="entry name" value="MEMBRANE TRANSPORTER PROTEIN-RELATED"/>
    <property type="match status" value="1"/>
</dbReference>
<dbReference type="AlphaFoldDB" id="A0A433X7K8"/>
<dbReference type="Pfam" id="PF01925">
    <property type="entry name" value="TauE"/>
    <property type="match status" value="1"/>
</dbReference>
<evidence type="ECO:0000313" key="9">
    <source>
        <dbReference type="EMBL" id="RUT30054.1"/>
    </source>
</evidence>
<comment type="similarity">
    <text evidence="2 8">Belongs to the 4-toluene sulfonate uptake permease (TSUP) (TC 2.A.102) family.</text>
</comment>
<comment type="caution">
    <text evidence="9">The sequence shown here is derived from an EMBL/GenBank/DDBJ whole genome shotgun (WGS) entry which is preliminary data.</text>
</comment>
<dbReference type="InterPro" id="IPR052017">
    <property type="entry name" value="TSUP"/>
</dbReference>
<comment type="subcellular location">
    <subcellularLocation>
        <location evidence="1 8">Cell membrane</location>
        <topology evidence="1 8">Multi-pass membrane protein</topology>
    </subcellularLocation>
</comment>
<keyword evidence="7 8" id="KW-0472">Membrane</keyword>
<feature type="transmembrane region" description="Helical" evidence="8">
    <location>
        <begin position="34"/>
        <end position="54"/>
    </location>
</feature>
<accession>A0A433X7K8</accession>
<keyword evidence="4 8" id="KW-1003">Cell membrane</keyword>
<name>A0A433X7K8_9HYPH</name>
<evidence type="ECO:0000256" key="2">
    <source>
        <dbReference type="ARBA" id="ARBA00009142"/>
    </source>
</evidence>
<evidence type="ECO:0000256" key="5">
    <source>
        <dbReference type="ARBA" id="ARBA00022692"/>
    </source>
</evidence>
<dbReference type="InterPro" id="IPR002781">
    <property type="entry name" value="TM_pro_TauE-like"/>
</dbReference>
<evidence type="ECO:0000256" key="6">
    <source>
        <dbReference type="ARBA" id="ARBA00022989"/>
    </source>
</evidence>
<keyword evidence="5 8" id="KW-0812">Transmembrane</keyword>
<evidence type="ECO:0000256" key="8">
    <source>
        <dbReference type="RuleBase" id="RU363041"/>
    </source>
</evidence>
<feature type="transmembrane region" description="Helical" evidence="8">
    <location>
        <begin position="100"/>
        <end position="118"/>
    </location>
</feature>
<gene>
    <name evidence="9" type="ORF">EMQ25_12035</name>
</gene>
<evidence type="ECO:0000313" key="10">
    <source>
        <dbReference type="Proteomes" id="UP000281547"/>
    </source>
</evidence>
<proteinExistence type="inferred from homology"/>
<keyword evidence="3" id="KW-0813">Transport</keyword>
<feature type="transmembrane region" description="Helical" evidence="8">
    <location>
        <begin position="197"/>
        <end position="214"/>
    </location>
</feature>
<sequence length="246" mass="26253">MDFADYAVLTAALAAGAFVKGATGMGLPMIALPALAAVFGLQHAVVLMIIPIIVTNAWQTWSFRHMRHDESLRFLPRFLVGSGLGVVAGSIILTTAPERALLLGLGLILLFYVAFRLMNPHLVVQRARSLLLGLPMGLGAGVLHGATGISAPIGVTFIHAMGFERPTYVFAVSSMFLVLAVVQLPSLFLLGAIRAEWLLQGLFALVPILLVMPIGQTFAGRLSRKAFDRMILVFLGLIGLKLVAGI</sequence>
<evidence type="ECO:0000256" key="7">
    <source>
        <dbReference type="ARBA" id="ARBA00023136"/>
    </source>
</evidence>
<dbReference type="OrthoDB" id="5195497at2"/>
<keyword evidence="10" id="KW-1185">Reference proteome</keyword>
<evidence type="ECO:0000256" key="3">
    <source>
        <dbReference type="ARBA" id="ARBA00022448"/>
    </source>
</evidence>
<feature type="transmembrane region" description="Helical" evidence="8">
    <location>
        <begin position="74"/>
        <end position="94"/>
    </location>
</feature>
<feature type="transmembrane region" description="Helical" evidence="8">
    <location>
        <begin position="167"/>
        <end position="190"/>
    </location>
</feature>
<evidence type="ECO:0000256" key="4">
    <source>
        <dbReference type="ARBA" id="ARBA00022475"/>
    </source>
</evidence>
<keyword evidence="6 8" id="KW-1133">Transmembrane helix</keyword>
<dbReference type="PANTHER" id="PTHR30269">
    <property type="entry name" value="TRANSMEMBRANE PROTEIN YFCA"/>
    <property type="match status" value="1"/>
</dbReference>
<dbReference type="GO" id="GO:0005886">
    <property type="term" value="C:plasma membrane"/>
    <property type="evidence" value="ECO:0007669"/>
    <property type="project" value="UniProtKB-SubCell"/>
</dbReference>